<dbReference type="GO" id="GO:0055085">
    <property type="term" value="P:transmembrane transport"/>
    <property type="evidence" value="ECO:0007669"/>
    <property type="project" value="InterPro"/>
</dbReference>
<dbReference type="PANTHER" id="PTHR36838:SF3">
    <property type="entry name" value="TRANSPORTER AUXIN EFFLUX CARRIER EC FAMILY"/>
    <property type="match status" value="1"/>
</dbReference>
<keyword evidence="6 8" id="KW-1133">Transmembrane helix</keyword>
<dbReference type="Gene3D" id="1.20.1530.20">
    <property type="match status" value="1"/>
</dbReference>
<gene>
    <name evidence="9" type="ORF">SAMN05444340_10248</name>
</gene>
<keyword evidence="7 8" id="KW-0472">Membrane</keyword>
<dbReference type="Pfam" id="PF03547">
    <property type="entry name" value="Mem_trans"/>
    <property type="match status" value="1"/>
</dbReference>
<reference evidence="9 10" key="1">
    <citation type="submission" date="2016-10" db="EMBL/GenBank/DDBJ databases">
        <authorList>
            <person name="de Groot N.N."/>
        </authorList>
    </citation>
    <scope>NUCLEOTIDE SEQUENCE [LARGE SCALE GENOMIC DNA]</scope>
    <source>
        <strain evidence="9 10">DSM 26880</strain>
    </source>
</reference>
<feature type="transmembrane region" description="Helical" evidence="8">
    <location>
        <begin position="7"/>
        <end position="26"/>
    </location>
</feature>
<evidence type="ECO:0000256" key="6">
    <source>
        <dbReference type="ARBA" id="ARBA00022989"/>
    </source>
</evidence>
<keyword evidence="4" id="KW-1003">Cell membrane</keyword>
<keyword evidence="10" id="KW-1185">Reference proteome</keyword>
<evidence type="ECO:0000313" key="9">
    <source>
        <dbReference type="EMBL" id="SDX96013.1"/>
    </source>
</evidence>
<dbReference type="AlphaFoldDB" id="A0A1H3FY55"/>
<name>A0A1H3FY55_9RHOB</name>
<accession>A0A1H3FY55</accession>
<protein>
    <recommendedName>
        <fullName evidence="11">Malonate transporter</fullName>
    </recommendedName>
</protein>
<keyword evidence="3" id="KW-0813">Transport</keyword>
<evidence type="ECO:0000313" key="10">
    <source>
        <dbReference type="Proteomes" id="UP000199286"/>
    </source>
</evidence>
<comment type="subcellular location">
    <subcellularLocation>
        <location evidence="1">Cell membrane</location>
        <topology evidence="1">Multi-pass membrane protein</topology>
    </subcellularLocation>
</comment>
<proteinExistence type="inferred from homology"/>
<feature type="transmembrane region" description="Helical" evidence="8">
    <location>
        <begin position="199"/>
        <end position="219"/>
    </location>
</feature>
<feature type="transmembrane region" description="Helical" evidence="8">
    <location>
        <begin position="126"/>
        <end position="149"/>
    </location>
</feature>
<comment type="similarity">
    <text evidence="2">Belongs to the auxin efflux carrier (TC 2.A.69) family.</text>
</comment>
<dbReference type="RefSeq" id="WP_089879699.1">
    <property type="nucleotide sequence ID" value="NZ_FNPF01000002.1"/>
</dbReference>
<dbReference type="PANTHER" id="PTHR36838">
    <property type="entry name" value="AUXIN EFFLUX CARRIER FAMILY PROTEIN"/>
    <property type="match status" value="1"/>
</dbReference>
<evidence type="ECO:0008006" key="11">
    <source>
        <dbReference type="Google" id="ProtNLM"/>
    </source>
</evidence>
<dbReference type="Proteomes" id="UP000199286">
    <property type="component" value="Unassembled WGS sequence"/>
</dbReference>
<dbReference type="EMBL" id="FNPF01000002">
    <property type="protein sequence ID" value="SDX96013.1"/>
    <property type="molecule type" value="Genomic_DNA"/>
</dbReference>
<feature type="transmembrane region" description="Helical" evidence="8">
    <location>
        <begin position="256"/>
        <end position="276"/>
    </location>
</feature>
<evidence type="ECO:0000256" key="3">
    <source>
        <dbReference type="ARBA" id="ARBA00022448"/>
    </source>
</evidence>
<keyword evidence="5 8" id="KW-0812">Transmembrane</keyword>
<feature type="transmembrane region" description="Helical" evidence="8">
    <location>
        <begin position="226"/>
        <end position="244"/>
    </location>
</feature>
<feature type="transmembrane region" description="Helical" evidence="8">
    <location>
        <begin position="285"/>
        <end position="305"/>
    </location>
</feature>
<dbReference type="GO" id="GO:0005886">
    <property type="term" value="C:plasma membrane"/>
    <property type="evidence" value="ECO:0007669"/>
    <property type="project" value="UniProtKB-SubCell"/>
</dbReference>
<evidence type="ECO:0000256" key="1">
    <source>
        <dbReference type="ARBA" id="ARBA00004651"/>
    </source>
</evidence>
<evidence type="ECO:0000256" key="5">
    <source>
        <dbReference type="ARBA" id="ARBA00022692"/>
    </source>
</evidence>
<dbReference type="OrthoDB" id="9810457at2"/>
<feature type="transmembrane region" description="Helical" evidence="8">
    <location>
        <begin position="63"/>
        <end position="84"/>
    </location>
</feature>
<feature type="transmembrane region" description="Helical" evidence="8">
    <location>
        <begin position="96"/>
        <end position="114"/>
    </location>
</feature>
<evidence type="ECO:0000256" key="7">
    <source>
        <dbReference type="ARBA" id="ARBA00023136"/>
    </source>
</evidence>
<organism evidence="9 10">
    <name type="scientific">Citreimonas salinaria</name>
    <dbReference type="NCBI Taxonomy" id="321339"/>
    <lineage>
        <taxon>Bacteria</taxon>
        <taxon>Pseudomonadati</taxon>
        <taxon>Pseudomonadota</taxon>
        <taxon>Alphaproteobacteria</taxon>
        <taxon>Rhodobacterales</taxon>
        <taxon>Roseobacteraceae</taxon>
        <taxon>Citreimonas</taxon>
    </lineage>
</organism>
<sequence length="309" mass="33246">MQALIDVILPVFLVIGAGYATVWRGLLGEDTIDGLMAFTQNFAIPILLFRAIWTLDPGGDFDWAILFSFYTGSAAGFAVGLLGARYLFGRDWEDSVAIGFCCLFANSLMMGLALTERAYGPDSLQANYIIIAMHSPFCYGIGITAMEIVRARGRPARELPGTVARAMFRNALVIGILLGLAANLTGLALPVPVTDAIDMIVRTALPAALFGMGGVLYRYRPQGDGRIIAFICVVTLIMHPTITWTLGTLTSLSRDAFRSAVITAAMAPGINSYVFANMYGRARRVAASSVLVATALSVLTAWFWLSILP</sequence>
<evidence type="ECO:0000256" key="8">
    <source>
        <dbReference type="SAM" id="Phobius"/>
    </source>
</evidence>
<dbReference type="InterPro" id="IPR004776">
    <property type="entry name" value="Mem_transp_PIN-like"/>
</dbReference>
<evidence type="ECO:0000256" key="2">
    <source>
        <dbReference type="ARBA" id="ARBA00010145"/>
    </source>
</evidence>
<feature type="transmembrane region" description="Helical" evidence="8">
    <location>
        <begin position="170"/>
        <end position="193"/>
    </location>
</feature>
<dbReference type="InterPro" id="IPR038770">
    <property type="entry name" value="Na+/solute_symporter_sf"/>
</dbReference>
<evidence type="ECO:0000256" key="4">
    <source>
        <dbReference type="ARBA" id="ARBA00022475"/>
    </source>
</evidence>
<dbReference type="STRING" id="321339.SAMN05444340_10248"/>